<dbReference type="SUPFAM" id="SSF46785">
    <property type="entry name" value="Winged helix' DNA-binding domain"/>
    <property type="match status" value="1"/>
</dbReference>
<keyword evidence="4" id="KW-0238">DNA-binding</keyword>
<dbReference type="Pfam" id="PF22381">
    <property type="entry name" value="Staph_reg_Sar_Rot"/>
    <property type="match status" value="1"/>
</dbReference>
<comment type="subcellular location">
    <subcellularLocation>
        <location evidence="1">Cytoplasm</location>
    </subcellularLocation>
</comment>
<feature type="domain" description="HTH marR-type" evidence="6">
    <location>
        <begin position="8"/>
        <end position="138"/>
    </location>
</feature>
<accession>A0ABX0VMM5</accession>
<name>A0ABX0VMM5_9ENTR</name>
<dbReference type="InterPro" id="IPR055166">
    <property type="entry name" value="Transc_reg_Sar_Rot_HTH"/>
</dbReference>
<dbReference type="EMBL" id="SOYS01000002">
    <property type="protein sequence ID" value="NIY47452.1"/>
    <property type="molecule type" value="Genomic_DNA"/>
</dbReference>
<keyword evidence="8" id="KW-1185">Reference proteome</keyword>
<protein>
    <submittedName>
        <fullName evidence="7">MarR family transcriptional regulator</fullName>
    </submittedName>
</protein>
<dbReference type="InterPro" id="IPR000835">
    <property type="entry name" value="HTH_MarR-typ"/>
</dbReference>
<organism evidence="7 8">
    <name type="scientific">Cedecea colo</name>
    <dbReference type="NCBI Taxonomy" id="2552946"/>
    <lineage>
        <taxon>Bacteria</taxon>
        <taxon>Pseudomonadati</taxon>
        <taxon>Pseudomonadota</taxon>
        <taxon>Gammaproteobacteria</taxon>
        <taxon>Enterobacterales</taxon>
        <taxon>Enterobacteriaceae</taxon>
        <taxon>Cedecea</taxon>
    </lineage>
</organism>
<keyword evidence="5" id="KW-0804">Transcription</keyword>
<dbReference type="RefSeq" id="WP_167609351.1">
    <property type="nucleotide sequence ID" value="NZ_SOYS01000002.1"/>
</dbReference>
<evidence type="ECO:0000256" key="5">
    <source>
        <dbReference type="ARBA" id="ARBA00023163"/>
    </source>
</evidence>
<dbReference type="PROSITE" id="PS50995">
    <property type="entry name" value="HTH_MARR_2"/>
    <property type="match status" value="1"/>
</dbReference>
<keyword evidence="3" id="KW-0805">Transcription regulation</keyword>
<dbReference type="PANTHER" id="PTHR33164:SF5">
    <property type="entry name" value="ORGANIC HYDROPEROXIDE RESISTANCE TRANSCRIPTIONAL REGULATOR"/>
    <property type="match status" value="1"/>
</dbReference>
<dbReference type="SMART" id="SM00347">
    <property type="entry name" value="HTH_MARR"/>
    <property type="match status" value="1"/>
</dbReference>
<evidence type="ECO:0000256" key="2">
    <source>
        <dbReference type="ARBA" id="ARBA00022490"/>
    </source>
</evidence>
<dbReference type="InterPro" id="IPR036390">
    <property type="entry name" value="WH_DNA-bd_sf"/>
</dbReference>
<dbReference type="InterPro" id="IPR036388">
    <property type="entry name" value="WH-like_DNA-bd_sf"/>
</dbReference>
<dbReference type="InterPro" id="IPR039422">
    <property type="entry name" value="MarR/SlyA-like"/>
</dbReference>
<evidence type="ECO:0000313" key="7">
    <source>
        <dbReference type="EMBL" id="NIY47452.1"/>
    </source>
</evidence>
<keyword evidence="2" id="KW-0963">Cytoplasm</keyword>
<gene>
    <name evidence="7" type="ORF">E2L00_07895</name>
</gene>
<evidence type="ECO:0000259" key="6">
    <source>
        <dbReference type="PROSITE" id="PS50995"/>
    </source>
</evidence>
<evidence type="ECO:0000256" key="3">
    <source>
        <dbReference type="ARBA" id="ARBA00023015"/>
    </source>
</evidence>
<comment type="caution">
    <text evidence="7">The sequence shown here is derived from an EMBL/GenBank/DDBJ whole genome shotgun (WGS) entry which is preliminary data.</text>
</comment>
<dbReference type="PANTHER" id="PTHR33164">
    <property type="entry name" value="TRANSCRIPTIONAL REGULATOR, MARR FAMILY"/>
    <property type="match status" value="1"/>
</dbReference>
<proteinExistence type="predicted"/>
<dbReference type="Gene3D" id="1.10.10.10">
    <property type="entry name" value="Winged helix-like DNA-binding domain superfamily/Winged helix DNA-binding domain"/>
    <property type="match status" value="1"/>
</dbReference>
<evidence type="ECO:0000256" key="4">
    <source>
        <dbReference type="ARBA" id="ARBA00023125"/>
    </source>
</evidence>
<evidence type="ECO:0000313" key="8">
    <source>
        <dbReference type="Proteomes" id="UP000697927"/>
    </source>
</evidence>
<sequence>MKENSILEDKLCFSLYSVTNALIRQYRPLLKELDLTYPQFVVLMALYEQDDIPLRALGQKTLFDSGTLSPLVQKLEAKGFLKRMAVAGDERMKNVVLTKKANDMKEAVLALPGKMRCIMQMKDEELDLLRQLSSNLLKALSRQS</sequence>
<reference evidence="7 8" key="1">
    <citation type="journal article" date="2020" name="Microorganisms">
        <title>Polyphasic Characterisation of Cedecea colo sp. nov., a New Enteric Bacterium Isolated from the Koala Hindgut.</title>
        <authorList>
            <person name="Boath J.M."/>
            <person name="Dakhal S."/>
            <person name="Van T.T.H."/>
            <person name="Moore R.J."/>
            <person name="Dekiwadia C."/>
            <person name="Macreadie I.G."/>
        </authorList>
    </citation>
    <scope>NUCLEOTIDE SEQUENCE [LARGE SCALE GENOMIC DNA]</scope>
    <source>
        <strain evidence="7 8">ZA</strain>
    </source>
</reference>
<dbReference type="Proteomes" id="UP000697927">
    <property type="component" value="Unassembled WGS sequence"/>
</dbReference>
<evidence type="ECO:0000256" key="1">
    <source>
        <dbReference type="ARBA" id="ARBA00004496"/>
    </source>
</evidence>